<sequence length="691" mass="76466">MTTFLNNIFRHLNQGEDPMEQASVVRGQTGRVLGHSKTLRIEERKFDHTTSDGQCYKFFLVDTPGYGDHVNVRKSFQPVVDFITSGSRKYLTEVMGGNDTPSEDGRTDVCIYFIAAHRCKPIDIEYMKQLSKVVAVIPVVGKSDSMTVDEMIGFKKAIVDSAAQANGVEFFNFSERAWGKCLGALNIADEPIWLGERRPPPYAVISSQVDDPNGNAHAPDPVRRYPWGDCHVMRPEHSDNTYLQCLLLEVGFQDMKDEMRKRYEAFKTEEAKPLVIVIGEKIREYRHPIASGKPSILFVVLAVICAIVAVILAHTQVHKGYCVNGNEPSTGLADWSEVILKIQQLEGSDRILTAIDPGEEPLYVLMEVLMDDRKIWTETSEEAQVPDKPATRSAGTRTSGSTTIPDDGSSRNNQSLGSTEEPTSSPSTGDPEIKSNLPVNSIYCILGYSALSLLLAICGLVVLVVAAFLKACSRVVSTVCKCLSLFRERRRVNAYPGRPHGVANGALGDLRGSPRGGAGRFGPFCSECHGSCTFVERGESAGGETRYDDHVHRILSASTFTSVFRVVPAFVAATSSTRLLLIVRIHRKAQKLQSKKGTPNRKQIAMNQRQGLPAHKRVAPPQPQMVFLRKRRSPWGTRGSRTSPVPLNRIGRGQFTTICVHFCNSRLPLPFVGVFCGEWEVCKERLIATLW</sequence>
<accession>D7FUI5</accession>
<evidence type="ECO:0000259" key="4">
    <source>
        <dbReference type="PROSITE" id="PS51719"/>
    </source>
</evidence>
<name>D7FUI5_ECTSI</name>
<dbReference type="PROSITE" id="PS51719">
    <property type="entry name" value="G_SEPTIN"/>
    <property type="match status" value="1"/>
</dbReference>
<dbReference type="PANTHER" id="PTHR18884">
    <property type="entry name" value="SEPTIN"/>
    <property type="match status" value="1"/>
</dbReference>
<gene>
    <name evidence="5" type="primary">Sept5</name>
    <name evidence="5" type="ORF">Esi_0270_0017</name>
</gene>
<keyword evidence="3" id="KW-0472">Membrane</keyword>
<dbReference type="InParanoid" id="D7FUI5"/>
<dbReference type="InterPro" id="IPR030379">
    <property type="entry name" value="G_SEPTIN_dom"/>
</dbReference>
<feature type="transmembrane region" description="Helical" evidence="3">
    <location>
        <begin position="442"/>
        <end position="469"/>
    </location>
</feature>
<keyword evidence="1" id="KW-0547">Nucleotide-binding</keyword>
<dbReference type="EMBL" id="FN649760">
    <property type="protein sequence ID" value="CBJ31641.1"/>
    <property type="molecule type" value="Genomic_DNA"/>
</dbReference>
<dbReference type="SUPFAM" id="SSF52540">
    <property type="entry name" value="P-loop containing nucleoside triphosphate hydrolases"/>
    <property type="match status" value="1"/>
</dbReference>
<dbReference type="Proteomes" id="UP000002630">
    <property type="component" value="Unassembled WGS sequence"/>
</dbReference>
<evidence type="ECO:0000256" key="3">
    <source>
        <dbReference type="SAM" id="Phobius"/>
    </source>
</evidence>
<organism evidence="5 6">
    <name type="scientific">Ectocarpus siliculosus</name>
    <name type="common">Brown alga</name>
    <name type="synonym">Conferva siliculosa</name>
    <dbReference type="NCBI Taxonomy" id="2880"/>
    <lineage>
        <taxon>Eukaryota</taxon>
        <taxon>Sar</taxon>
        <taxon>Stramenopiles</taxon>
        <taxon>Ochrophyta</taxon>
        <taxon>PX clade</taxon>
        <taxon>Phaeophyceae</taxon>
        <taxon>Ectocarpales</taxon>
        <taxon>Ectocarpaceae</taxon>
        <taxon>Ectocarpus</taxon>
    </lineage>
</organism>
<protein>
    <submittedName>
        <fullName evidence="5">Sept5, septin GTPase, incomplete sequence</fullName>
    </submittedName>
</protein>
<dbReference type="InterPro" id="IPR027417">
    <property type="entry name" value="P-loop_NTPase"/>
</dbReference>
<dbReference type="Gene3D" id="3.40.50.300">
    <property type="entry name" value="P-loop containing nucleotide triphosphate hydrolases"/>
    <property type="match status" value="1"/>
</dbReference>
<dbReference type="GO" id="GO:0005525">
    <property type="term" value="F:GTP binding"/>
    <property type="evidence" value="ECO:0007669"/>
    <property type="project" value="UniProtKB-KW"/>
</dbReference>
<keyword evidence="1" id="KW-0342">GTP-binding</keyword>
<dbReference type="STRING" id="2880.D7FUI5"/>
<evidence type="ECO:0000256" key="1">
    <source>
        <dbReference type="RuleBase" id="RU004560"/>
    </source>
</evidence>
<evidence type="ECO:0000313" key="5">
    <source>
        <dbReference type="EMBL" id="CBJ31641.1"/>
    </source>
</evidence>
<feature type="domain" description="Septin-type G" evidence="4">
    <location>
        <begin position="1"/>
        <end position="273"/>
    </location>
</feature>
<proteinExistence type="inferred from homology"/>
<dbReference type="Pfam" id="PF00735">
    <property type="entry name" value="Septin"/>
    <property type="match status" value="1"/>
</dbReference>
<feature type="region of interest" description="Disordered" evidence="2">
    <location>
        <begin position="379"/>
        <end position="432"/>
    </location>
</feature>
<evidence type="ECO:0000313" key="6">
    <source>
        <dbReference type="Proteomes" id="UP000002630"/>
    </source>
</evidence>
<keyword evidence="3" id="KW-0812">Transmembrane</keyword>
<comment type="similarity">
    <text evidence="1">Belongs to the TRAFAC class TrmE-Era-EngA-EngB-Septin-like GTPase superfamily. Septin GTPase family.</text>
</comment>
<feature type="transmembrane region" description="Helical" evidence="3">
    <location>
        <begin position="295"/>
        <end position="313"/>
    </location>
</feature>
<keyword evidence="3" id="KW-1133">Transmembrane helix</keyword>
<dbReference type="eggNOG" id="KOG1547">
    <property type="taxonomic scope" value="Eukaryota"/>
</dbReference>
<evidence type="ECO:0000256" key="2">
    <source>
        <dbReference type="SAM" id="MobiDB-lite"/>
    </source>
</evidence>
<feature type="compositionally biased region" description="Low complexity" evidence="2">
    <location>
        <begin position="417"/>
        <end position="430"/>
    </location>
</feature>
<reference evidence="5 6" key="1">
    <citation type="journal article" date="2010" name="Nature">
        <title>The Ectocarpus genome and the independent evolution of multicellularity in brown algae.</title>
        <authorList>
            <person name="Cock J.M."/>
            <person name="Sterck L."/>
            <person name="Rouze P."/>
            <person name="Scornet D."/>
            <person name="Allen A.E."/>
            <person name="Amoutzias G."/>
            <person name="Anthouard V."/>
            <person name="Artiguenave F."/>
            <person name="Aury J.M."/>
            <person name="Badger J.H."/>
            <person name="Beszteri B."/>
            <person name="Billiau K."/>
            <person name="Bonnet E."/>
            <person name="Bothwell J.H."/>
            <person name="Bowler C."/>
            <person name="Boyen C."/>
            <person name="Brownlee C."/>
            <person name="Carrano C.J."/>
            <person name="Charrier B."/>
            <person name="Cho G.Y."/>
            <person name="Coelho S.M."/>
            <person name="Collen J."/>
            <person name="Corre E."/>
            <person name="Da Silva C."/>
            <person name="Delage L."/>
            <person name="Delaroque N."/>
            <person name="Dittami S.M."/>
            <person name="Doulbeau S."/>
            <person name="Elias M."/>
            <person name="Farnham G."/>
            <person name="Gachon C.M."/>
            <person name="Gschloessl B."/>
            <person name="Heesch S."/>
            <person name="Jabbari K."/>
            <person name="Jubin C."/>
            <person name="Kawai H."/>
            <person name="Kimura K."/>
            <person name="Kloareg B."/>
            <person name="Kupper F.C."/>
            <person name="Lang D."/>
            <person name="Le Bail A."/>
            <person name="Leblanc C."/>
            <person name="Lerouge P."/>
            <person name="Lohr M."/>
            <person name="Lopez P.J."/>
            <person name="Martens C."/>
            <person name="Maumus F."/>
            <person name="Michel G."/>
            <person name="Miranda-Saavedra D."/>
            <person name="Morales J."/>
            <person name="Moreau H."/>
            <person name="Motomura T."/>
            <person name="Nagasato C."/>
            <person name="Napoli C.A."/>
            <person name="Nelson D.R."/>
            <person name="Nyvall-Collen P."/>
            <person name="Peters A.F."/>
            <person name="Pommier C."/>
            <person name="Potin P."/>
            <person name="Poulain J."/>
            <person name="Quesneville H."/>
            <person name="Read B."/>
            <person name="Rensing S.A."/>
            <person name="Ritter A."/>
            <person name="Rousvoal S."/>
            <person name="Samanta M."/>
            <person name="Samson G."/>
            <person name="Schroeder D.C."/>
            <person name="Segurens B."/>
            <person name="Strittmatter M."/>
            <person name="Tonon T."/>
            <person name="Tregear J.W."/>
            <person name="Valentin K."/>
            <person name="von Dassow P."/>
            <person name="Yamagishi T."/>
            <person name="Van de Peer Y."/>
            <person name="Wincker P."/>
        </authorList>
    </citation>
    <scope>NUCLEOTIDE SEQUENCE [LARGE SCALE GENOMIC DNA]</scope>
    <source>
        <strain evidence="6">Ec32 / CCAP1310/4</strain>
    </source>
</reference>
<dbReference type="AlphaFoldDB" id="D7FUI5"/>
<dbReference type="OrthoDB" id="203454at2759"/>
<feature type="compositionally biased region" description="Low complexity" evidence="2">
    <location>
        <begin position="391"/>
        <end position="403"/>
    </location>
</feature>
<keyword evidence="6" id="KW-1185">Reference proteome</keyword>